<sequence length="133" mass="15462">MKNDFLTPLIRLGGNSEEAINYYLKVFPNSELIKLEKFTENTEYTEKDKVQNAHLRLENSTVMFMDMKKEIAPMSSWAISLFLNFETEEEFDLVFKGLAEFGQVMYGPMPAAGIKKVAMVTDKFDITWELNWK</sequence>
<dbReference type="STRING" id="52689.AKG39_12880"/>
<comment type="caution">
    <text evidence="2">The sequence shown here is derived from an EMBL/GenBank/DDBJ whole genome shotgun (WGS) entry which is preliminary data.</text>
</comment>
<reference evidence="3" key="1">
    <citation type="submission" date="2015-07" db="EMBL/GenBank/DDBJ databases">
        <title>Draft genome sequence of Acetobacterium bakii DSM 8293, a potential psychrophilic chemical producer through syngas fermentation.</title>
        <authorList>
            <person name="Song Y."/>
            <person name="Hwang S."/>
            <person name="Cho B.-K."/>
        </authorList>
    </citation>
    <scope>NUCLEOTIDE SEQUENCE [LARGE SCALE GENOMIC DNA]</scope>
    <source>
        <strain evidence="3">DSM 8239</strain>
    </source>
</reference>
<gene>
    <name evidence="2" type="ORF">AKG39_12880</name>
</gene>
<evidence type="ECO:0000259" key="1">
    <source>
        <dbReference type="Pfam" id="PF06983"/>
    </source>
</evidence>
<organism evidence="2 3">
    <name type="scientific">Acetobacterium bakii</name>
    <dbReference type="NCBI Taxonomy" id="52689"/>
    <lineage>
        <taxon>Bacteria</taxon>
        <taxon>Bacillati</taxon>
        <taxon>Bacillota</taxon>
        <taxon>Clostridia</taxon>
        <taxon>Eubacteriales</taxon>
        <taxon>Eubacteriaceae</taxon>
        <taxon>Acetobacterium</taxon>
    </lineage>
</organism>
<evidence type="ECO:0000313" key="3">
    <source>
        <dbReference type="Proteomes" id="UP000036873"/>
    </source>
</evidence>
<dbReference type="EMBL" id="LGYO01000033">
    <property type="protein sequence ID" value="KNZ41213.1"/>
    <property type="molecule type" value="Genomic_DNA"/>
</dbReference>
<dbReference type="RefSeq" id="WP_050740807.1">
    <property type="nucleotide sequence ID" value="NZ_LGYO01000033.1"/>
</dbReference>
<dbReference type="InterPro" id="IPR029068">
    <property type="entry name" value="Glyas_Bleomycin-R_OHBP_Dase"/>
</dbReference>
<dbReference type="Proteomes" id="UP000036873">
    <property type="component" value="Unassembled WGS sequence"/>
</dbReference>
<dbReference type="AlphaFoldDB" id="A0A0L6TY90"/>
<dbReference type="PANTHER" id="PTHR33990:SF4">
    <property type="entry name" value="PHNB-LIKE DOMAIN-CONTAINING PROTEIN"/>
    <property type="match status" value="1"/>
</dbReference>
<protein>
    <recommendedName>
        <fullName evidence="1">PhnB-like domain-containing protein</fullName>
    </recommendedName>
</protein>
<evidence type="ECO:0000313" key="2">
    <source>
        <dbReference type="EMBL" id="KNZ41213.1"/>
    </source>
</evidence>
<accession>A0A0L6TY90</accession>
<dbReference type="OrthoDB" id="9806473at2"/>
<name>A0A0L6TY90_9FIRM</name>
<dbReference type="Gene3D" id="3.10.180.10">
    <property type="entry name" value="2,3-Dihydroxybiphenyl 1,2-Dioxygenase, domain 1"/>
    <property type="match status" value="1"/>
</dbReference>
<feature type="domain" description="PhnB-like" evidence="1">
    <location>
        <begin position="7"/>
        <end position="130"/>
    </location>
</feature>
<dbReference type="SUPFAM" id="SSF54593">
    <property type="entry name" value="Glyoxalase/Bleomycin resistance protein/Dihydroxybiphenyl dioxygenase"/>
    <property type="match status" value="1"/>
</dbReference>
<proteinExistence type="predicted"/>
<dbReference type="PANTHER" id="PTHR33990">
    <property type="entry name" value="PROTEIN YJDN-RELATED"/>
    <property type="match status" value="1"/>
</dbReference>
<dbReference type="Pfam" id="PF06983">
    <property type="entry name" value="3-dmu-9_3-mt"/>
    <property type="match status" value="1"/>
</dbReference>
<keyword evidence="3" id="KW-1185">Reference proteome</keyword>
<dbReference type="InterPro" id="IPR028973">
    <property type="entry name" value="PhnB-like"/>
</dbReference>